<dbReference type="AlphaFoldDB" id="A0A7I8D8P1"/>
<sequence length="53" mass="6282">MSQQPQFPKKKKVKTKSDWSLLLKKITKLIMVIIVDLIDGRFDLYYLITKILT</sequence>
<gene>
    <name evidence="2" type="ORF">skT53_14930</name>
</gene>
<organism evidence="2 3">
    <name type="scientific">Effusibacillus dendaii</name>
    <dbReference type="NCBI Taxonomy" id="2743772"/>
    <lineage>
        <taxon>Bacteria</taxon>
        <taxon>Bacillati</taxon>
        <taxon>Bacillota</taxon>
        <taxon>Bacilli</taxon>
        <taxon>Bacillales</taxon>
        <taxon>Alicyclobacillaceae</taxon>
        <taxon>Effusibacillus</taxon>
    </lineage>
</organism>
<name>A0A7I8D8P1_9BACL</name>
<keyword evidence="1" id="KW-0812">Transmembrane</keyword>
<protein>
    <submittedName>
        <fullName evidence="2">Uncharacterized protein</fullName>
    </submittedName>
</protein>
<evidence type="ECO:0000313" key="2">
    <source>
        <dbReference type="EMBL" id="BCJ86508.1"/>
    </source>
</evidence>
<keyword evidence="1" id="KW-1133">Transmembrane helix</keyword>
<feature type="transmembrane region" description="Helical" evidence="1">
    <location>
        <begin position="21"/>
        <end position="38"/>
    </location>
</feature>
<reference evidence="2 3" key="1">
    <citation type="submission" date="2020-08" db="EMBL/GenBank/DDBJ databases">
        <title>Complete Genome Sequence of Effusibacillus dendaii Strain skT53, Isolated from Farmland soil.</title>
        <authorList>
            <person name="Konishi T."/>
            <person name="Kawasaki H."/>
        </authorList>
    </citation>
    <scope>NUCLEOTIDE SEQUENCE [LARGE SCALE GENOMIC DNA]</scope>
    <source>
        <strain evidence="3">skT53</strain>
    </source>
</reference>
<proteinExistence type="predicted"/>
<dbReference type="Proteomes" id="UP000593802">
    <property type="component" value="Chromosome"/>
</dbReference>
<keyword evidence="1" id="KW-0472">Membrane</keyword>
<keyword evidence="3" id="KW-1185">Reference proteome</keyword>
<accession>A0A7I8D8P1</accession>
<dbReference type="EMBL" id="AP023366">
    <property type="protein sequence ID" value="BCJ86508.1"/>
    <property type="molecule type" value="Genomic_DNA"/>
</dbReference>
<evidence type="ECO:0000313" key="3">
    <source>
        <dbReference type="Proteomes" id="UP000593802"/>
    </source>
</evidence>
<dbReference type="KEGG" id="eff:skT53_14930"/>
<evidence type="ECO:0000256" key="1">
    <source>
        <dbReference type="SAM" id="Phobius"/>
    </source>
</evidence>